<keyword evidence="3" id="KW-1015">Disulfide bond</keyword>
<evidence type="ECO:0000256" key="3">
    <source>
        <dbReference type="ARBA" id="ARBA00023157"/>
    </source>
</evidence>
<evidence type="ECO:0000313" key="6">
    <source>
        <dbReference type="EMBL" id="AFJ22690.1"/>
    </source>
</evidence>
<dbReference type="InParanoid" id="I1ZEK9"/>
<dbReference type="PROSITE" id="PS51378">
    <property type="entry name" value="INVERT_DEFENSINS"/>
    <property type="match status" value="1"/>
</dbReference>
<feature type="signal peptide" evidence="4">
    <location>
        <begin position="1"/>
        <end position="18"/>
    </location>
</feature>
<reference evidence="6" key="1">
    <citation type="journal article" date="2014" name="Mol. Biol. Evol.">
        <title>Experimental conversion of a defensin into a neurotoxin: implications for origin of toxic function.</title>
        <authorList>
            <person name="Zhu S."/>
            <person name="Peigneur S."/>
            <person name="Gao B."/>
            <person name="Umetsu Y."/>
            <person name="Ohki S."/>
            <person name="Tytgat J."/>
        </authorList>
    </citation>
    <scope>NUCLEOTIDE SEQUENCE</scope>
</reference>
<protein>
    <submittedName>
        <fullName evidence="6">Defensin 2-1</fullName>
    </submittedName>
</protein>
<dbReference type="GO" id="GO:0042742">
    <property type="term" value="P:defense response to bacterium"/>
    <property type="evidence" value="ECO:0007669"/>
    <property type="project" value="TreeGrafter"/>
</dbReference>
<evidence type="ECO:0000259" key="5">
    <source>
        <dbReference type="PROSITE" id="PS51378"/>
    </source>
</evidence>
<dbReference type="PANTHER" id="PTHR13645">
    <property type="entry name" value="DEFENSIN"/>
    <property type="match status" value="1"/>
</dbReference>
<dbReference type="GO" id="GO:0006959">
    <property type="term" value="P:humoral immune response"/>
    <property type="evidence" value="ECO:0007669"/>
    <property type="project" value="TreeGrafter"/>
</dbReference>
<evidence type="ECO:0000313" key="7">
    <source>
        <dbReference type="EnsemblMetazoa" id="NP_001280500"/>
    </source>
</evidence>
<dbReference type="SUPFAM" id="SSF57095">
    <property type="entry name" value="Scorpion toxin-like"/>
    <property type="match status" value="1"/>
</dbReference>
<name>I1ZEK9_NASVI</name>
<dbReference type="GO" id="GO:0005615">
    <property type="term" value="C:extracellular space"/>
    <property type="evidence" value="ECO:0007669"/>
    <property type="project" value="TreeGrafter"/>
</dbReference>
<dbReference type="InterPro" id="IPR036574">
    <property type="entry name" value="Scorpion_toxin-like_sf"/>
</dbReference>
<evidence type="ECO:0000256" key="1">
    <source>
        <dbReference type="ARBA" id="ARBA00004613"/>
    </source>
</evidence>
<feature type="domain" description="Invertebrate defensins family profile" evidence="5">
    <location>
        <begin position="64"/>
        <end position="106"/>
    </location>
</feature>
<evidence type="ECO:0000256" key="2">
    <source>
        <dbReference type="ARBA" id="ARBA00022525"/>
    </source>
</evidence>
<dbReference type="KEGG" id="nvi:103315848"/>
<dbReference type="Proteomes" id="UP000002358">
    <property type="component" value="Chromosome 2"/>
</dbReference>
<dbReference type="OrthoDB" id="10038290at2759"/>
<sequence precursor="true">MKVLVALAVCALVASAYGASLGVFDGPVYFDDETLTSVEAQFQLDHRDLSDLTLVEQPSFRARRFTCDVLSFKSMWVSPNHSACAVRCLAQRRKGGKCKNGDCVCR</sequence>
<comment type="subcellular location">
    <subcellularLocation>
        <location evidence="1">Secreted</location>
    </subcellularLocation>
</comment>
<accession>I1ZEK9</accession>
<evidence type="ECO:0000313" key="8">
    <source>
        <dbReference type="Proteomes" id="UP000002358"/>
    </source>
</evidence>
<dbReference type="CDD" id="cd21806">
    <property type="entry name" value="DEFL_defensin-like"/>
    <property type="match status" value="1"/>
</dbReference>
<dbReference type="Pfam" id="PF01097">
    <property type="entry name" value="Defensin_2"/>
    <property type="match status" value="1"/>
</dbReference>
<dbReference type="EMBL" id="JQ617292">
    <property type="protein sequence ID" value="AFJ22690.1"/>
    <property type="molecule type" value="mRNA"/>
</dbReference>
<evidence type="ECO:0000256" key="4">
    <source>
        <dbReference type="SAM" id="SignalP"/>
    </source>
</evidence>
<feature type="chain" id="PRO_5010968478" evidence="4">
    <location>
        <begin position="19"/>
        <end position="106"/>
    </location>
</feature>
<dbReference type="HOGENOM" id="CLU_2266893_0_0_1"/>
<dbReference type="AlphaFoldDB" id="I1ZEK9"/>
<keyword evidence="4" id="KW-0732">Signal</keyword>
<reference evidence="7" key="2">
    <citation type="submission" date="2021-01" db="UniProtKB">
        <authorList>
            <consortium name="EnsemblMetazoa"/>
        </authorList>
    </citation>
    <scope>IDENTIFICATION</scope>
</reference>
<keyword evidence="8" id="KW-1185">Reference proteome</keyword>
<proteinExistence type="evidence at transcript level"/>
<dbReference type="EnsemblMetazoa" id="NM_001293571">
    <property type="protein sequence ID" value="NP_001280500"/>
    <property type="gene ID" value="LOC103315848"/>
</dbReference>
<gene>
    <name evidence="7" type="primary">103315848</name>
</gene>
<dbReference type="eggNOG" id="ENOG502T7D8">
    <property type="taxonomic scope" value="Eukaryota"/>
</dbReference>
<dbReference type="PANTHER" id="PTHR13645:SF0">
    <property type="entry name" value="DEFENSIN"/>
    <property type="match status" value="1"/>
</dbReference>
<keyword evidence="2" id="KW-0964">Secreted</keyword>
<dbReference type="SMR" id="I1ZEK9"/>
<organism evidence="6">
    <name type="scientific">Nasonia vitripennis</name>
    <name type="common">Parasitic wasp</name>
    <dbReference type="NCBI Taxonomy" id="7425"/>
    <lineage>
        <taxon>Eukaryota</taxon>
        <taxon>Metazoa</taxon>
        <taxon>Ecdysozoa</taxon>
        <taxon>Arthropoda</taxon>
        <taxon>Hexapoda</taxon>
        <taxon>Insecta</taxon>
        <taxon>Pterygota</taxon>
        <taxon>Neoptera</taxon>
        <taxon>Endopterygota</taxon>
        <taxon>Hymenoptera</taxon>
        <taxon>Apocrita</taxon>
        <taxon>Proctotrupomorpha</taxon>
        <taxon>Chalcidoidea</taxon>
        <taxon>Pteromalidae</taxon>
        <taxon>Pteromalinae</taxon>
        <taxon>Nasonia</taxon>
    </lineage>
</organism>
<dbReference type="InterPro" id="IPR001542">
    <property type="entry name" value="Defensin_invertebrate/fungal"/>
</dbReference>
<dbReference type="Gene3D" id="3.30.30.10">
    <property type="entry name" value="Knottin, scorpion toxin-like"/>
    <property type="match status" value="1"/>
</dbReference>